<evidence type="ECO:0000256" key="2">
    <source>
        <dbReference type="ARBA" id="ARBA00012438"/>
    </source>
</evidence>
<dbReference type="InterPro" id="IPR003594">
    <property type="entry name" value="HATPase_dom"/>
</dbReference>
<evidence type="ECO:0000256" key="8">
    <source>
        <dbReference type="ARBA" id="ARBA00023012"/>
    </source>
</evidence>
<evidence type="ECO:0000259" key="10">
    <source>
        <dbReference type="PROSITE" id="PS50112"/>
    </source>
</evidence>
<dbReference type="Gene3D" id="3.30.565.10">
    <property type="entry name" value="Histidine kinase-like ATPase, C-terminal domain"/>
    <property type="match status" value="1"/>
</dbReference>
<comment type="catalytic activity">
    <reaction evidence="1">
        <text>ATP + protein L-histidine = ADP + protein N-phospho-L-histidine.</text>
        <dbReference type="EC" id="2.7.13.3"/>
    </reaction>
</comment>
<dbReference type="SUPFAM" id="SSF55874">
    <property type="entry name" value="ATPase domain of HSP90 chaperone/DNA topoisomerase II/histidine kinase"/>
    <property type="match status" value="1"/>
</dbReference>
<dbReference type="InterPro" id="IPR000014">
    <property type="entry name" value="PAS"/>
</dbReference>
<keyword evidence="4" id="KW-0808">Transferase</keyword>
<evidence type="ECO:0000256" key="4">
    <source>
        <dbReference type="ARBA" id="ARBA00022679"/>
    </source>
</evidence>
<evidence type="ECO:0000313" key="11">
    <source>
        <dbReference type="EMBL" id="ELS31898.1"/>
    </source>
</evidence>
<evidence type="ECO:0000256" key="6">
    <source>
        <dbReference type="ARBA" id="ARBA00022777"/>
    </source>
</evidence>
<dbReference type="EMBL" id="ALWB01000130">
    <property type="protein sequence ID" value="ELS31898.1"/>
    <property type="molecule type" value="Genomic_DNA"/>
</dbReference>
<dbReference type="GO" id="GO:0005524">
    <property type="term" value="F:ATP binding"/>
    <property type="evidence" value="ECO:0007669"/>
    <property type="project" value="UniProtKB-KW"/>
</dbReference>
<dbReference type="NCBIfam" id="TIGR00229">
    <property type="entry name" value="sensory_box"/>
    <property type="match status" value="1"/>
</dbReference>
<dbReference type="Gene3D" id="3.30.450.20">
    <property type="entry name" value="PAS domain"/>
    <property type="match status" value="1"/>
</dbReference>
<dbReference type="OrthoDB" id="9773246at2"/>
<dbReference type="PANTHER" id="PTHR43065">
    <property type="entry name" value="SENSOR HISTIDINE KINASE"/>
    <property type="match status" value="1"/>
</dbReference>
<dbReference type="InterPro" id="IPR035965">
    <property type="entry name" value="PAS-like_dom_sf"/>
</dbReference>
<dbReference type="Proteomes" id="UP000011201">
    <property type="component" value="Unassembled WGS sequence"/>
</dbReference>
<dbReference type="PRINTS" id="PR00344">
    <property type="entry name" value="BCTRLSENSOR"/>
</dbReference>
<evidence type="ECO:0000256" key="5">
    <source>
        <dbReference type="ARBA" id="ARBA00022741"/>
    </source>
</evidence>
<dbReference type="PROSITE" id="PS50112">
    <property type="entry name" value="PAS"/>
    <property type="match status" value="1"/>
</dbReference>
<accession>L8N0W8</accession>
<feature type="domain" description="PAS" evidence="10">
    <location>
        <begin position="25"/>
        <end position="95"/>
    </location>
</feature>
<dbReference type="InterPro" id="IPR036097">
    <property type="entry name" value="HisK_dim/P_sf"/>
</dbReference>
<keyword evidence="6 11" id="KW-0418">Kinase</keyword>
<dbReference type="SMART" id="SM00091">
    <property type="entry name" value="PAS"/>
    <property type="match status" value="1"/>
</dbReference>
<dbReference type="InterPro" id="IPR004358">
    <property type="entry name" value="Sig_transdc_His_kin-like_C"/>
</dbReference>
<gene>
    <name evidence="11" type="ORF">Pse7429DRAFT_3039</name>
</gene>
<comment type="caution">
    <text evidence="11">The sequence shown here is derived from an EMBL/GenBank/DDBJ whole genome shotgun (WGS) entry which is preliminary data.</text>
</comment>
<name>L8N0W8_9CYAN</name>
<organism evidence="11 12">
    <name type="scientific">Pseudanabaena biceps PCC 7429</name>
    <dbReference type="NCBI Taxonomy" id="927668"/>
    <lineage>
        <taxon>Bacteria</taxon>
        <taxon>Bacillati</taxon>
        <taxon>Cyanobacteriota</taxon>
        <taxon>Cyanophyceae</taxon>
        <taxon>Pseudanabaenales</taxon>
        <taxon>Pseudanabaenaceae</taxon>
        <taxon>Pseudanabaena</taxon>
    </lineage>
</organism>
<dbReference type="InterPro" id="IPR003661">
    <property type="entry name" value="HisK_dim/P_dom"/>
</dbReference>
<evidence type="ECO:0000313" key="12">
    <source>
        <dbReference type="Proteomes" id="UP000011201"/>
    </source>
</evidence>
<dbReference type="InterPro" id="IPR013767">
    <property type="entry name" value="PAS_fold"/>
</dbReference>
<keyword evidence="7" id="KW-0067">ATP-binding</keyword>
<dbReference type="Pfam" id="PF00989">
    <property type="entry name" value="PAS"/>
    <property type="match status" value="1"/>
</dbReference>
<dbReference type="GO" id="GO:0006355">
    <property type="term" value="P:regulation of DNA-templated transcription"/>
    <property type="evidence" value="ECO:0007669"/>
    <property type="project" value="InterPro"/>
</dbReference>
<keyword evidence="3" id="KW-0597">Phosphoprotein</keyword>
<dbReference type="SMART" id="SM00388">
    <property type="entry name" value="HisKA"/>
    <property type="match status" value="1"/>
</dbReference>
<evidence type="ECO:0000259" key="9">
    <source>
        <dbReference type="PROSITE" id="PS50109"/>
    </source>
</evidence>
<feature type="domain" description="Histidine kinase" evidence="9">
    <location>
        <begin position="190"/>
        <end position="467"/>
    </location>
</feature>
<keyword evidence="8" id="KW-0902">Two-component regulatory system</keyword>
<dbReference type="Pfam" id="PF02518">
    <property type="entry name" value="HATPase_c"/>
    <property type="match status" value="1"/>
</dbReference>
<dbReference type="InterPro" id="IPR036890">
    <property type="entry name" value="HATPase_C_sf"/>
</dbReference>
<evidence type="ECO:0000256" key="7">
    <source>
        <dbReference type="ARBA" id="ARBA00022840"/>
    </source>
</evidence>
<keyword evidence="12" id="KW-1185">Reference proteome</keyword>
<dbReference type="InterPro" id="IPR005467">
    <property type="entry name" value="His_kinase_dom"/>
</dbReference>
<dbReference type="CDD" id="cd00130">
    <property type="entry name" value="PAS"/>
    <property type="match status" value="1"/>
</dbReference>
<sequence>MNPDEMTNELNTQIHYRLIEKLSESERRYRELVESLREIVFKCDPSGCFTFLNRAWTETLGYNIAESLSQPLSNFLAPEDLARGQQLLDQLQKQQVVIGQELRFQHQSGVIVWLELSAYSSNQSEGGGSLTNITDRKLAEAALQEVNEVLEIRVEQRTAELKKALQDLHRTQTQLVQNEKMSSLGQLVAGVAHEINNPVNFIHGNLTYATQYVSDLLKAIALYQKHSTGIADEVRAELEGLDLDFLTQDLTKLLTSMKVGSDRIRQIVLSLRNFSRLDEAEFKAVNIHEGIDSTLMILQHRLKDQNNQNHNSGIQVIKKYDKLPMVECYAGQLNQVFMNLLTNAIDALEELSCIANKNLGKETTHSKPQLADWQPTITIVTELKEADPLLGLAVVMIRIKDNGVGMAQEVIDRIFEPFFTTKPVGKGTGMGLSISYQIITERHGGILRCLSTIGQGTEFLIQIPISQSSISQ</sequence>
<evidence type="ECO:0000256" key="1">
    <source>
        <dbReference type="ARBA" id="ARBA00000085"/>
    </source>
</evidence>
<dbReference type="SUPFAM" id="SSF47384">
    <property type="entry name" value="Homodimeric domain of signal transducing histidine kinase"/>
    <property type="match status" value="1"/>
</dbReference>
<proteinExistence type="predicted"/>
<dbReference type="Gene3D" id="1.10.287.130">
    <property type="match status" value="1"/>
</dbReference>
<dbReference type="PANTHER" id="PTHR43065:SF50">
    <property type="entry name" value="HISTIDINE KINASE"/>
    <property type="match status" value="1"/>
</dbReference>
<dbReference type="EC" id="2.7.13.3" evidence="2"/>
<protein>
    <recommendedName>
        <fullName evidence="2">histidine kinase</fullName>
        <ecNumber evidence="2">2.7.13.3</ecNumber>
    </recommendedName>
</protein>
<dbReference type="PROSITE" id="PS50109">
    <property type="entry name" value="HIS_KIN"/>
    <property type="match status" value="1"/>
</dbReference>
<dbReference type="SUPFAM" id="SSF55785">
    <property type="entry name" value="PYP-like sensor domain (PAS domain)"/>
    <property type="match status" value="1"/>
</dbReference>
<dbReference type="PATRIC" id="fig|927668.3.peg.3371"/>
<reference evidence="11 12" key="1">
    <citation type="journal article" date="2013" name="Proc. Natl. Acad. Sci. U.S.A.">
        <title>Improving the coverage of the cyanobacterial phylum using diversity-driven genome sequencing.</title>
        <authorList>
            <person name="Shih P.M."/>
            <person name="Wu D."/>
            <person name="Latifi A."/>
            <person name="Axen S.D."/>
            <person name="Fewer D.P."/>
            <person name="Talla E."/>
            <person name="Calteau A."/>
            <person name="Cai F."/>
            <person name="Tandeau de Marsac N."/>
            <person name="Rippka R."/>
            <person name="Herdman M."/>
            <person name="Sivonen K."/>
            <person name="Coursin T."/>
            <person name="Laurent T."/>
            <person name="Goodwin L."/>
            <person name="Nolan M."/>
            <person name="Davenport K.W."/>
            <person name="Han C.S."/>
            <person name="Rubin E.M."/>
            <person name="Eisen J.A."/>
            <person name="Woyke T."/>
            <person name="Gugger M."/>
            <person name="Kerfeld C.A."/>
        </authorList>
    </citation>
    <scope>NUCLEOTIDE SEQUENCE [LARGE SCALE GENOMIC DNA]</scope>
    <source>
        <strain evidence="11 12">PCC 7429</strain>
    </source>
</reference>
<keyword evidence="5" id="KW-0547">Nucleotide-binding</keyword>
<dbReference type="GO" id="GO:0000155">
    <property type="term" value="F:phosphorelay sensor kinase activity"/>
    <property type="evidence" value="ECO:0007669"/>
    <property type="project" value="InterPro"/>
</dbReference>
<dbReference type="AlphaFoldDB" id="L8N0W8"/>
<evidence type="ECO:0000256" key="3">
    <source>
        <dbReference type="ARBA" id="ARBA00022553"/>
    </source>
</evidence>
<dbReference type="CDD" id="cd00082">
    <property type="entry name" value="HisKA"/>
    <property type="match status" value="1"/>
</dbReference>
<dbReference type="SMART" id="SM00387">
    <property type="entry name" value="HATPase_c"/>
    <property type="match status" value="1"/>
</dbReference>